<keyword evidence="4 5" id="KW-0472">Membrane</keyword>
<feature type="transmembrane region" description="Helical" evidence="5">
    <location>
        <begin position="300"/>
        <end position="318"/>
    </location>
</feature>
<dbReference type="Gene3D" id="1.20.1740.10">
    <property type="entry name" value="Amino acid/polyamine transporter I"/>
    <property type="match status" value="1"/>
</dbReference>
<dbReference type="RefSeq" id="WP_131449209.1">
    <property type="nucleotide sequence ID" value="NZ_SJZI01000042.1"/>
</dbReference>
<feature type="transmembrane region" description="Helical" evidence="5">
    <location>
        <begin position="371"/>
        <end position="393"/>
    </location>
</feature>
<dbReference type="OrthoDB" id="9806937at2"/>
<dbReference type="GO" id="GO:0015179">
    <property type="term" value="F:L-amino acid transmembrane transporter activity"/>
    <property type="evidence" value="ECO:0007669"/>
    <property type="project" value="TreeGrafter"/>
</dbReference>
<evidence type="ECO:0000256" key="2">
    <source>
        <dbReference type="ARBA" id="ARBA00022692"/>
    </source>
</evidence>
<evidence type="ECO:0000313" key="6">
    <source>
        <dbReference type="EMBL" id="TCJ14258.1"/>
    </source>
</evidence>
<keyword evidence="3 5" id="KW-1133">Transmembrane helix</keyword>
<comment type="caution">
    <text evidence="6">The sequence shown here is derived from an EMBL/GenBank/DDBJ whole genome shotgun (WGS) entry which is preliminary data.</text>
</comment>
<feature type="transmembrane region" description="Helical" evidence="5">
    <location>
        <begin position="135"/>
        <end position="155"/>
    </location>
</feature>
<dbReference type="InterPro" id="IPR050598">
    <property type="entry name" value="AminoAcid_Transporter"/>
</dbReference>
<evidence type="ECO:0000256" key="4">
    <source>
        <dbReference type="ARBA" id="ARBA00023136"/>
    </source>
</evidence>
<keyword evidence="7" id="KW-1185">Reference proteome</keyword>
<feature type="transmembrane region" description="Helical" evidence="5">
    <location>
        <begin position="167"/>
        <end position="186"/>
    </location>
</feature>
<dbReference type="PANTHER" id="PTHR11785:SF512">
    <property type="entry name" value="SOBREMESA, ISOFORM B"/>
    <property type="match status" value="1"/>
</dbReference>
<dbReference type="Proteomes" id="UP000295334">
    <property type="component" value="Unassembled WGS sequence"/>
</dbReference>
<name>A0A4R1BBE5_9BACT</name>
<feature type="transmembrane region" description="Helical" evidence="5">
    <location>
        <begin position="112"/>
        <end position="129"/>
    </location>
</feature>
<organism evidence="6 7">
    <name type="scientific">Flaviaesturariibacter flavus</name>
    <dbReference type="NCBI Taxonomy" id="2502780"/>
    <lineage>
        <taxon>Bacteria</taxon>
        <taxon>Pseudomonadati</taxon>
        <taxon>Bacteroidota</taxon>
        <taxon>Chitinophagia</taxon>
        <taxon>Chitinophagales</taxon>
        <taxon>Chitinophagaceae</taxon>
        <taxon>Flaviaestuariibacter</taxon>
    </lineage>
</organism>
<feature type="transmembrane region" description="Helical" evidence="5">
    <location>
        <begin position="6"/>
        <end position="27"/>
    </location>
</feature>
<evidence type="ECO:0000256" key="1">
    <source>
        <dbReference type="ARBA" id="ARBA00004141"/>
    </source>
</evidence>
<comment type="subcellular location">
    <subcellularLocation>
        <location evidence="1">Membrane</location>
        <topology evidence="1">Multi-pass membrane protein</topology>
    </subcellularLocation>
</comment>
<feature type="transmembrane region" description="Helical" evidence="5">
    <location>
        <begin position="245"/>
        <end position="264"/>
    </location>
</feature>
<accession>A0A4R1BBE5</accession>
<feature type="transmembrane region" description="Helical" evidence="5">
    <location>
        <begin position="413"/>
        <end position="431"/>
    </location>
</feature>
<dbReference type="AlphaFoldDB" id="A0A4R1BBE5"/>
<reference evidence="6 7" key="1">
    <citation type="submission" date="2019-03" db="EMBL/GenBank/DDBJ databases">
        <authorList>
            <person name="Kim M.K.M."/>
        </authorList>
    </citation>
    <scope>NUCLEOTIDE SEQUENCE [LARGE SCALE GENOMIC DNA]</scope>
    <source>
        <strain evidence="6 7">17J68-12</strain>
    </source>
</reference>
<dbReference type="EMBL" id="SJZI01000042">
    <property type="protein sequence ID" value="TCJ14258.1"/>
    <property type="molecule type" value="Genomic_DNA"/>
</dbReference>
<sequence length="473" mass="51271">MSQPRATIRLFDFTMIVISLVIGMGIFRTPVNVARDAPSVGAFFLVWVAGGLVALFGALTYAEIGSRLPVTGGYYKVFSYAYHPSIAFAINCVILVSNAASLAGVALIGGEYISAVLLPLFFGPGYVAPAGTVKGLQMGVAFGAIALFYGINLLGLKLSARTQSALMIIKIVLILLLITPLFLGGPPPGPATAAVRQVLSPTMNDYLLAFGSGLVAVSFTYGGYQQTINFGAEVRHPARNLPRGIFIGIFTIIALYLAINYAYVHVIGFDNLKSMARMEQSPNIAAIMAARVFGPQAERILSGFLFLSVLAYVNALLLSNPRVMYAMAEDGILPAAFLRRHPRTGVLTVPLTIFAALCMVIVFWAEEFDKTLSFSIFLDCFGMILSAGSIFLLRPRTQHLNETGIFKMKWYPLQPVLFILAYTFVAISLLVQQTDVAVKGLGVLCGFILLYFLLLKKNRRTDDRRTESAPTTA</sequence>
<dbReference type="PIRSF" id="PIRSF006060">
    <property type="entry name" value="AA_transporter"/>
    <property type="match status" value="1"/>
</dbReference>
<dbReference type="GO" id="GO:0016020">
    <property type="term" value="C:membrane"/>
    <property type="evidence" value="ECO:0007669"/>
    <property type="project" value="UniProtKB-SubCell"/>
</dbReference>
<feature type="transmembrane region" description="Helical" evidence="5">
    <location>
        <begin position="82"/>
        <end position="105"/>
    </location>
</feature>
<dbReference type="Pfam" id="PF13520">
    <property type="entry name" value="AA_permease_2"/>
    <property type="match status" value="1"/>
</dbReference>
<feature type="transmembrane region" description="Helical" evidence="5">
    <location>
        <begin position="346"/>
        <end position="365"/>
    </location>
</feature>
<proteinExistence type="predicted"/>
<evidence type="ECO:0000313" key="7">
    <source>
        <dbReference type="Proteomes" id="UP000295334"/>
    </source>
</evidence>
<feature type="transmembrane region" description="Helical" evidence="5">
    <location>
        <begin position="437"/>
        <end position="455"/>
    </location>
</feature>
<dbReference type="PANTHER" id="PTHR11785">
    <property type="entry name" value="AMINO ACID TRANSPORTER"/>
    <property type="match status" value="1"/>
</dbReference>
<feature type="transmembrane region" description="Helical" evidence="5">
    <location>
        <begin position="206"/>
        <end position="224"/>
    </location>
</feature>
<gene>
    <name evidence="6" type="ORF">EPD60_09655</name>
</gene>
<feature type="transmembrane region" description="Helical" evidence="5">
    <location>
        <begin position="39"/>
        <end position="62"/>
    </location>
</feature>
<evidence type="ECO:0000256" key="3">
    <source>
        <dbReference type="ARBA" id="ARBA00022989"/>
    </source>
</evidence>
<evidence type="ECO:0000256" key="5">
    <source>
        <dbReference type="SAM" id="Phobius"/>
    </source>
</evidence>
<dbReference type="InterPro" id="IPR002293">
    <property type="entry name" value="AA/rel_permease1"/>
</dbReference>
<protein>
    <submittedName>
        <fullName evidence="6">APC family permease</fullName>
    </submittedName>
</protein>
<keyword evidence="2 5" id="KW-0812">Transmembrane</keyword>